<dbReference type="InterPro" id="IPR027417">
    <property type="entry name" value="P-loop_NTPase"/>
</dbReference>
<dbReference type="Gene3D" id="3.40.50.300">
    <property type="entry name" value="P-loop containing nucleotide triphosphate hydrolases"/>
    <property type="match status" value="1"/>
</dbReference>
<evidence type="ECO:0000313" key="1">
    <source>
        <dbReference type="EMBL" id="TRY00416.1"/>
    </source>
</evidence>
<dbReference type="AlphaFoldDB" id="A0A553IJP8"/>
<dbReference type="Pfam" id="PF13177">
    <property type="entry name" value="DNA_pol3_delta2"/>
    <property type="match status" value="1"/>
</dbReference>
<dbReference type="EMBL" id="VKID01000001">
    <property type="protein sequence ID" value="TRY00416.1"/>
    <property type="molecule type" value="Genomic_DNA"/>
</dbReference>
<name>A0A553IJP8_ACHLA</name>
<organism evidence="1 2">
    <name type="scientific">Acholeplasma laidlawii</name>
    <dbReference type="NCBI Taxonomy" id="2148"/>
    <lineage>
        <taxon>Bacteria</taxon>
        <taxon>Bacillati</taxon>
        <taxon>Mycoplasmatota</taxon>
        <taxon>Mollicutes</taxon>
        <taxon>Acholeplasmatales</taxon>
        <taxon>Acholeplasmataceae</taxon>
        <taxon>Acholeplasma</taxon>
    </lineage>
</organism>
<dbReference type="SUPFAM" id="SSF52540">
    <property type="entry name" value="P-loop containing nucleoside triphosphate hydrolases"/>
    <property type="match status" value="1"/>
</dbReference>
<dbReference type="GO" id="GO:0006261">
    <property type="term" value="P:DNA-templated DNA replication"/>
    <property type="evidence" value="ECO:0007669"/>
    <property type="project" value="TreeGrafter"/>
</dbReference>
<evidence type="ECO:0000313" key="2">
    <source>
        <dbReference type="Proteomes" id="UP000315938"/>
    </source>
</evidence>
<dbReference type="GeneID" id="41339563"/>
<comment type="caution">
    <text evidence="1">The sequence shown here is derived from an EMBL/GenBank/DDBJ whole genome shotgun (WGS) entry which is preliminary data.</text>
</comment>
<gene>
    <name evidence="1" type="ORF">FNV44_05010</name>
</gene>
<dbReference type="PANTHER" id="PTHR11669:SF8">
    <property type="entry name" value="DNA POLYMERASE III SUBUNIT DELTA"/>
    <property type="match status" value="1"/>
</dbReference>
<protein>
    <recommendedName>
        <fullName evidence="3">DNA-directed DNA polymerase</fullName>
    </recommendedName>
</protein>
<dbReference type="InterPro" id="IPR050238">
    <property type="entry name" value="DNA_Rep/Repair_Clamp_Loader"/>
</dbReference>
<reference evidence="1 2" key="1">
    <citation type="submission" date="2019-07" db="EMBL/GenBank/DDBJ databases">
        <title>Genome sequence of Acholeplasma laidlawii strain with increased resistance to erythromycin.</title>
        <authorList>
            <person name="Medvedeva E.S."/>
            <person name="Baranova N.B."/>
            <person name="Siniagina M.N."/>
            <person name="Mouzykantov A."/>
            <person name="Chernova O.A."/>
            <person name="Chernov V.M."/>
        </authorList>
    </citation>
    <scope>NUCLEOTIDE SEQUENCE [LARGE SCALE GENOMIC DNA]</scope>
    <source>
        <strain evidence="1 2">PG8REry</strain>
    </source>
</reference>
<dbReference type="PANTHER" id="PTHR11669">
    <property type="entry name" value="REPLICATION FACTOR C / DNA POLYMERASE III GAMMA-TAU SUBUNIT"/>
    <property type="match status" value="1"/>
</dbReference>
<accession>A0A553IJP8</accession>
<proteinExistence type="predicted"/>
<dbReference type="RefSeq" id="WP_012242085.1">
    <property type="nucleotide sequence ID" value="NZ_JACAOE010000001.1"/>
</dbReference>
<evidence type="ECO:0008006" key="3">
    <source>
        <dbReference type="Google" id="ProtNLM"/>
    </source>
</evidence>
<dbReference type="Proteomes" id="UP000315938">
    <property type="component" value="Unassembled WGS sequence"/>
</dbReference>
<sequence>MNKIVERFKYAIEKERLSHLYVISGSLGLTKQNLVKDIAYLIFKHHKDYPTLKHQLDSFNHPNLVYISGEGQSIKKDQIMSLQQEFSKTSLVSGPRIFIIEQAETMSTQAANSLLKFLEEPKDDDTIGFLLVDDINLMLPTILSRAQIIRLTDTFDDSFIQVLMEQEIDIKNAHFIASLTKELNEALAIFADQKYMDTVEFIDTFINWLNNPRTPLTPLFMTISQALYQDKEYIIFILDTMCQIFLDILHLHMNQKVTYEFMMESLLEYVKRIKSDTAQRVILRLQDQIKNLRLPVNISLQLTSLALDLESIVRNG</sequence>